<dbReference type="OrthoDB" id="10052321at2759"/>
<dbReference type="Proteomes" id="UP000799118">
    <property type="component" value="Unassembled WGS sequence"/>
</dbReference>
<feature type="region of interest" description="Disordered" evidence="1">
    <location>
        <begin position="1"/>
        <end position="22"/>
    </location>
</feature>
<organism evidence="2 3">
    <name type="scientific">Gymnopus androsaceus JB14</name>
    <dbReference type="NCBI Taxonomy" id="1447944"/>
    <lineage>
        <taxon>Eukaryota</taxon>
        <taxon>Fungi</taxon>
        <taxon>Dikarya</taxon>
        <taxon>Basidiomycota</taxon>
        <taxon>Agaricomycotina</taxon>
        <taxon>Agaricomycetes</taxon>
        <taxon>Agaricomycetidae</taxon>
        <taxon>Agaricales</taxon>
        <taxon>Marasmiineae</taxon>
        <taxon>Omphalotaceae</taxon>
        <taxon>Gymnopus</taxon>
    </lineage>
</organism>
<evidence type="ECO:0000256" key="1">
    <source>
        <dbReference type="SAM" id="MobiDB-lite"/>
    </source>
</evidence>
<proteinExistence type="predicted"/>
<gene>
    <name evidence="2" type="ORF">BT96DRAFT_807132</name>
</gene>
<name>A0A6A4IL03_9AGAR</name>
<sequence length="136" mass="15515">MRRSAHQADMLEEAEQNDPARQRYQRMYWEALPEFGGDAIVPASLESSKKVAQHLAAKALQLKDHKYLPSIPDTDTIKTPKEPIQISMKDGRPDIHFIDVGTKFLDVSSEIKRLARIESRARFRTKKAAEKQKLSA</sequence>
<dbReference type="AlphaFoldDB" id="A0A6A4IL03"/>
<evidence type="ECO:0000313" key="2">
    <source>
        <dbReference type="EMBL" id="KAE9409184.1"/>
    </source>
</evidence>
<evidence type="ECO:0000313" key="3">
    <source>
        <dbReference type="Proteomes" id="UP000799118"/>
    </source>
</evidence>
<dbReference type="EMBL" id="ML769388">
    <property type="protein sequence ID" value="KAE9409184.1"/>
    <property type="molecule type" value="Genomic_DNA"/>
</dbReference>
<keyword evidence="3" id="KW-1185">Reference proteome</keyword>
<protein>
    <submittedName>
        <fullName evidence="2">Uncharacterized protein</fullName>
    </submittedName>
</protein>
<accession>A0A6A4IL03</accession>
<reference evidence="2" key="1">
    <citation type="journal article" date="2019" name="Environ. Microbiol.">
        <title>Fungal ecological strategies reflected in gene transcription - a case study of two litter decomposers.</title>
        <authorList>
            <person name="Barbi F."/>
            <person name="Kohler A."/>
            <person name="Barry K."/>
            <person name="Baskaran P."/>
            <person name="Daum C."/>
            <person name="Fauchery L."/>
            <person name="Ihrmark K."/>
            <person name="Kuo A."/>
            <person name="LaButti K."/>
            <person name="Lipzen A."/>
            <person name="Morin E."/>
            <person name="Grigoriev I.V."/>
            <person name="Henrissat B."/>
            <person name="Lindahl B."/>
            <person name="Martin F."/>
        </authorList>
    </citation>
    <scope>NUCLEOTIDE SEQUENCE</scope>
    <source>
        <strain evidence="2">JB14</strain>
    </source>
</reference>